<comment type="caution">
    <text evidence="1">The sequence shown here is derived from an EMBL/GenBank/DDBJ whole genome shotgun (WGS) entry which is preliminary data.</text>
</comment>
<name>A0A0V8JJ82_9BACI</name>
<proteinExistence type="predicted"/>
<accession>A0A0V8JJ82</accession>
<dbReference type="InterPro" id="IPR025616">
    <property type="entry name" value="YpjP"/>
</dbReference>
<evidence type="ECO:0000313" key="2">
    <source>
        <dbReference type="Proteomes" id="UP000053681"/>
    </source>
</evidence>
<dbReference type="Pfam" id="PF14005">
    <property type="entry name" value="YpjP"/>
    <property type="match status" value="1"/>
</dbReference>
<dbReference type="RefSeq" id="WP_062687192.1">
    <property type="nucleotide sequence ID" value="NZ_KQ758684.1"/>
</dbReference>
<reference evidence="1 2" key="1">
    <citation type="submission" date="2015-11" db="EMBL/GenBank/DDBJ databases">
        <title>Bacillus caseinolyticus sp nov.</title>
        <authorList>
            <person name="Dastager S.G."/>
            <person name="Mawlankar R."/>
        </authorList>
    </citation>
    <scope>NUCLEOTIDE SEQUENCE [LARGE SCALE GENOMIC DNA]</scope>
    <source>
        <strain evidence="1 2">SGD-V-76</strain>
    </source>
</reference>
<organism evidence="1 2">
    <name type="scientific">Priestia veravalensis</name>
    <dbReference type="NCBI Taxonomy" id="1414648"/>
    <lineage>
        <taxon>Bacteria</taxon>
        <taxon>Bacillati</taxon>
        <taxon>Bacillota</taxon>
        <taxon>Bacilli</taxon>
        <taxon>Bacillales</taxon>
        <taxon>Bacillaceae</taxon>
        <taxon>Priestia</taxon>
    </lineage>
</organism>
<evidence type="ECO:0008006" key="3">
    <source>
        <dbReference type="Google" id="ProtNLM"/>
    </source>
</evidence>
<dbReference type="EMBL" id="LNQP01000069">
    <property type="protein sequence ID" value="KSU86736.1"/>
    <property type="molecule type" value="Genomic_DNA"/>
</dbReference>
<gene>
    <name evidence="1" type="ORF">AS180_17075</name>
</gene>
<evidence type="ECO:0000313" key="1">
    <source>
        <dbReference type="EMBL" id="KSU86736.1"/>
    </source>
</evidence>
<sequence length="200" mass="23438">MPRWLKRMLVVLITVFTFGLVTPPEYLYVDDAKADKQHKSGYIRDVVPSTTTFEDAELPSIHFKFEDVDSFVAYAMDQAEKQSVEKFGTKIGPVIEEEFRGAVLPEIEKVLTDIGTEREQDITNLEISEHPASGYGEKIFHVYDLQSGQDLIRFHVRRENPPKDGYWFNFHYHKAEDNFQKHYTLGEIYWNRNMPPKWMS</sequence>
<keyword evidence="2" id="KW-1185">Reference proteome</keyword>
<protein>
    <recommendedName>
        <fullName evidence="3">YpjP-like protein</fullName>
    </recommendedName>
</protein>
<dbReference type="AlphaFoldDB" id="A0A0V8JJ82"/>
<dbReference type="Proteomes" id="UP000053681">
    <property type="component" value="Unassembled WGS sequence"/>
</dbReference>